<evidence type="ECO:0000313" key="1">
    <source>
        <dbReference type="EMBL" id="MCI93422.1"/>
    </source>
</evidence>
<sequence length="44" mass="4535">EGVLLKTVTVAAGRECMFHNGGRRGSGDVDVVGPSVTVTLVGHR</sequence>
<proteinExistence type="predicted"/>
<dbReference type="Proteomes" id="UP000265520">
    <property type="component" value="Unassembled WGS sequence"/>
</dbReference>
<protein>
    <submittedName>
        <fullName evidence="1">Uncharacterized protein</fullName>
    </submittedName>
</protein>
<keyword evidence="2" id="KW-1185">Reference proteome</keyword>
<evidence type="ECO:0000313" key="2">
    <source>
        <dbReference type="Proteomes" id="UP000265520"/>
    </source>
</evidence>
<accession>A0A392W153</accession>
<reference evidence="1 2" key="1">
    <citation type="journal article" date="2018" name="Front. Plant Sci.">
        <title>Red Clover (Trifolium pratense) and Zigzag Clover (T. medium) - A Picture of Genomic Similarities and Differences.</title>
        <authorList>
            <person name="Dluhosova J."/>
            <person name="Istvanek J."/>
            <person name="Nedelnik J."/>
            <person name="Repkova J."/>
        </authorList>
    </citation>
    <scope>NUCLEOTIDE SEQUENCE [LARGE SCALE GENOMIC DNA]</scope>
    <source>
        <strain evidence="2">cv. 10/8</strain>
        <tissue evidence="1">Leaf</tissue>
    </source>
</reference>
<dbReference type="EMBL" id="LXQA011328906">
    <property type="protein sequence ID" value="MCI93422.1"/>
    <property type="molecule type" value="Genomic_DNA"/>
</dbReference>
<comment type="caution">
    <text evidence="1">The sequence shown here is derived from an EMBL/GenBank/DDBJ whole genome shotgun (WGS) entry which is preliminary data.</text>
</comment>
<name>A0A392W153_9FABA</name>
<feature type="non-terminal residue" evidence="1">
    <location>
        <position position="1"/>
    </location>
</feature>
<organism evidence="1 2">
    <name type="scientific">Trifolium medium</name>
    <dbReference type="NCBI Taxonomy" id="97028"/>
    <lineage>
        <taxon>Eukaryota</taxon>
        <taxon>Viridiplantae</taxon>
        <taxon>Streptophyta</taxon>
        <taxon>Embryophyta</taxon>
        <taxon>Tracheophyta</taxon>
        <taxon>Spermatophyta</taxon>
        <taxon>Magnoliopsida</taxon>
        <taxon>eudicotyledons</taxon>
        <taxon>Gunneridae</taxon>
        <taxon>Pentapetalae</taxon>
        <taxon>rosids</taxon>
        <taxon>fabids</taxon>
        <taxon>Fabales</taxon>
        <taxon>Fabaceae</taxon>
        <taxon>Papilionoideae</taxon>
        <taxon>50 kb inversion clade</taxon>
        <taxon>NPAAA clade</taxon>
        <taxon>Hologalegina</taxon>
        <taxon>IRL clade</taxon>
        <taxon>Trifolieae</taxon>
        <taxon>Trifolium</taxon>
    </lineage>
</organism>
<dbReference type="AlphaFoldDB" id="A0A392W153"/>